<dbReference type="OrthoDB" id="9804086at2"/>
<keyword evidence="1" id="KW-0547">Nucleotide-binding</keyword>
<dbReference type="PROSITE" id="PS51192">
    <property type="entry name" value="HELICASE_ATP_BIND_1"/>
    <property type="match status" value="1"/>
</dbReference>
<dbReference type="InterPro" id="IPR001650">
    <property type="entry name" value="Helicase_C-like"/>
</dbReference>
<dbReference type="PANTHER" id="PTHR11274">
    <property type="entry name" value="RAD25/XP-B DNA REPAIR HELICASE"/>
    <property type="match status" value="1"/>
</dbReference>
<dbReference type="GO" id="GO:0003677">
    <property type="term" value="F:DNA binding"/>
    <property type="evidence" value="ECO:0007669"/>
    <property type="project" value="InterPro"/>
</dbReference>
<evidence type="ECO:0000259" key="6">
    <source>
        <dbReference type="PROSITE" id="PS51192"/>
    </source>
</evidence>
<dbReference type="SUPFAM" id="SSF52540">
    <property type="entry name" value="P-loop containing nucleoside triphosphate hydrolases"/>
    <property type="match status" value="1"/>
</dbReference>
<proteinExistence type="predicted"/>
<protein>
    <submittedName>
        <fullName evidence="8">Helicase</fullName>
    </submittedName>
</protein>
<evidence type="ECO:0000256" key="3">
    <source>
        <dbReference type="ARBA" id="ARBA00022806"/>
    </source>
</evidence>
<keyword evidence="2" id="KW-0378">Hydrolase</keyword>
<dbReference type="CDD" id="cd18785">
    <property type="entry name" value="SF2_C"/>
    <property type="match status" value="1"/>
</dbReference>
<dbReference type="AlphaFoldDB" id="A0A4Q0XZ73"/>
<reference evidence="8 9" key="1">
    <citation type="submission" date="2017-10" db="EMBL/GenBank/DDBJ databases">
        <title>Genomics of the genus Arcobacter.</title>
        <authorList>
            <person name="Perez-Cataluna A."/>
            <person name="Figueras M.J."/>
        </authorList>
    </citation>
    <scope>NUCLEOTIDE SEQUENCE [LARGE SCALE GENOMIC DNA]</scope>
    <source>
        <strain evidence="8 9">DSM 24636</strain>
    </source>
</reference>
<dbReference type="GO" id="GO:0016787">
    <property type="term" value="F:hydrolase activity"/>
    <property type="evidence" value="ECO:0007669"/>
    <property type="project" value="UniProtKB-KW"/>
</dbReference>
<dbReference type="PROSITE" id="PS51194">
    <property type="entry name" value="HELICASE_CTER"/>
    <property type="match status" value="1"/>
</dbReference>
<dbReference type="InterPro" id="IPR054347">
    <property type="entry name" value="TOTE_primase"/>
</dbReference>
<dbReference type="GO" id="GO:0004386">
    <property type="term" value="F:helicase activity"/>
    <property type="evidence" value="ECO:0007669"/>
    <property type="project" value="UniProtKB-KW"/>
</dbReference>
<evidence type="ECO:0000256" key="5">
    <source>
        <dbReference type="SAM" id="Coils"/>
    </source>
</evidence>
<gene>
    <name evidence="8" type="ORF">CRV06_09810</name>
</gene>
<dbReference type="Pfam" id="PF00271">
    <property type="entry name" value="Helicase_C"/>
    <property type="match status" value="1"/>
</dbReference>
<feature type="domain" description="Helicase ATP-binding" evidence="6">
    <location>
        <begin position="380"/>
        <end position="527"/>
    </location>
</feature>
<dbReference type="Gene3D" id="3.40.50.300">
    <property type="entry name" value="P-loop containing nucleotide triphosphate hydrolases"/>
    <property type="match status" value="2"/>
</dbReference>
<dbReference type="Proteomes" id="UP000290191">
    <property type="component" value="Unassembled WGS sequence"/>
</dbReference>
<organism evidence="8 9">
    <name type="scientific">Halarcobacter anaerophilus</name>
    <dbReference type="NCBI Taxonomy" id="877500"/>
    <lineage>
        <taxon>Bacteria</taxon>
        <taxon>Pseudomonadati</taxon>
        <taxon>Campylobacterota</taxon>
        <taxon>Epsilonproteobacteria</taxon>
        <taxon>Campylobacterales</taxon>
        <taxon>Arcobacteraceae</taxon>
        <taxon>Halarcobacter</taxon>
    </lineage>
</organism>
<evidence type="ECO:0000256" key="2">
    <source>
        <dbReference type="ARBA" id="ARBA00022801"/>
    </source>
</evidence>
<dbReference type="InterPro" id="IPR006935">
    <property type="entry name" value="Helicase/UvrB_N"/>
</dbReference>
<name>A0A4Q0XZ73_9BACT</name>
<evidence type="ECO:0000256" key="1">
    <source>
        <dbReference type="ARBA" id="ARBA00022741"/>
    </source>
</evidence>
<dbReference type="SMART" id="SM00490">
    <property type="entry name" value="HELICc"/>
    <property type="match status" value="1"/>
</dbReference>
<dbReference type="Pfam" id="PF22548">
    <property type="entry name" value="AEP-TOTE"/>
    <property type="match status" value="1"/>
</dbReference>
<dbReference type="GO" id="GO:0005524">
    <property type="term" value="F:ATP binding"/>
    <property type="evidence" value="ECO:0007669"/>
    <property type="project" value="UniProtKB-KW"/>
</dbReference>
<keyword evidence="3 8" id="KW-0347">Helicase</keyword>
<evidence type="ECO:0000313" key="9">
    <source>
        <dbReference type="Proteomes" id="UP000290191"/>
    </source>
</evidence>
<evidence type="ECO:0000259" key="7">
    <source>
        <dbReference type="PROSITE" id="PS51194"/>
    </source>
</evidence>
<dbReference type="STRING" id="877500.GCA_000935065_01117"/>
<comment type="caution">
    <text evidence="8">The sequence shown here is derived from an EMBL/GenBank/DDBJ whole genome shotgun (WGS) entry which is preliminary data.</text>
</comment>
<dbReference type="CDD" id="cd17926">
    <property type="entry name" value="DEXHc_RE"/>
    <property type="match status" value="1"/>
</dbReference>
<dbReference type="SMART" id="SM00487">
    <property type="entry name" value="DEXDc"/>
    <property type="match status" value="1"/>
</dbReference>
<dbReference type="EMBL" id="PDKO01000008">
    <property type="protein sequence ID" value="RXJ62425.1"/>
    <property type="molecule type" value="Genomic_DNA"/>
</dbReference>
<dbReference type="PANTHER" id="PTHR11274:SF0">
    <property type="entry name" value="GENERAL TRANSCRIPTION AND DNA REPAIR FACTOR IIH HELICASE SUBUNIT XPB"/>
    <property type="match status" value="1"/>
</dbReference>
<evidence type="ECO:0000313" key="8">
    <source>
        <dbReference type="EMBL" id="RXJ62425.1"/>
    </source>
</evidence>
<dbReference type="InterPro" id="IPR014001">
    <property type="entry name" value="Helicase_ATP-bd"/>
</dbReference>
<feature type="coiled-coil region" evidence="5">
    <location>
        <begin position="9"/>
        <end position="36"/>
    </location>
</feature>
<sequence>MNPTIHERLEALYSQKNEIEKEIAKLEEELKKQTYYNLKRKLSKDEKIQLFEELFVNRKDIYARKWISKDRIKQRFFPVTQTFKGSDFIPITNKDLELHLRGQIHLASYLIDEQNRVKFIVLEILPKDIQRLLDTFSLLKEDFLFEYSSYGSVYVWLFFETKTSSKDARKFAQYILRKSNINAKIYPNKDFSTKAGLEEPIEIPLHLGFRNENKTVFFDPVTKKVYTDQWKVLLNIKKISSQTLNKYLDFESVNNTSFILEDIQIPPFKLNIKLYDFLYIPTKDLSKSFINKLKSFATFDNPQVKVLLKLRKPLYNTPRVIKNFEEDEVYLKLPRGLIYKVEEFFKEYSVNYIIENKTYLEKIETKKIKFELREEQEEAIKAINKNDFCICVAPPGFGKTLIGAKMFELRACSTLIIVNKNMLLSQWIERFVDYFAYDKKDIGYLGKGKNKLNGKIDVATMQSLKNSPEIINEYSFVIVDECHHIPAVTFEQIVKNFFGRYILGLSATPNRKDGLQPILFEQLGKIAYEYKSKRSVKNHLKIIRTDFTSNCETYAELINEISRDEKRNNLIIEQILLNKKRKILLLTDRIEHINILEQKLSSMDIDFVSIHGSISKKEQEEKMAQIEQKSLILATTSYFGEGIDFPHLNTIIFATPISYYGRLVQYLGRIGRGNQECLAIDFLDHKNAMLNSAYKKRVEGYKQMHYI</sequence>
<evidence type="ECO:0000256" key="4">
    <source>
        <dbReference type="ARBA" id="ARBA00022840"/>
    </source>
</evidence>
<keyword evidence="9" id="KW-1185">Reference proteome</keyword>
<dbReference type="InterPro" id="IPR027417">
    <property type="entry name" value="P-loop_NTPase"/>
</dbReference>
<keyword evidence="4" id="KW-0067">ATP-binding</keyword>
<keyword evidence="5" id="KW-0175">Coiled coil</keyword>
<dbReference type="Pfam" id="PF04851">
    <property type="entry name" value="ResIII"/>
    <property type="match status" value="1"/>
</dbReference>
<dbReference type="InterPro" id="IPR050615">
    <property type="entry name" value="ATP-dep_DNA_Helicase"/>
</dbReference>
<feature type="domain" description="Helicase C-terminal" evidence="7">
    <location>
        <begin position="571"/>
        <end position="707"/>
    </location>
</feature>
<accession>A0A4Q0XZ73</accession>
<dbReference type="RefSeq" id="WP_129082336.1">
    <property type="nucleotide sequence ID" value="NZ_CP041070.1"/>
</dbReference>